<sequence length="208" mass="23254">MKRLFLRLTLSPMRSGGVAFIVLCLLAAICSGIPLTPKADASSVVNNSQSGVVIIRAPVQTSPKSLKITYPKSEKKASQVDPYTNKLAQENIKKIIYHREALAKLGVILPPDKIPEAAFTDKEHERDLENFVQFIFDDYPYPSLDEADNVSYNGHTASFSVVDLDRWMYKTIATGKAGQSRIRGVYGELKETRKDAQPYKYQERALTV</sequence>
<feature type="chain" id="PRO_5040729409" description="Secreted protein" evidence="1">
    <location>
        <begin position="33"/>
        <end position="208"/>
    </location>
</feature>
<protein>
    <recommendedName>
        <fullName evidence="4">Secreted protein</fullName>
    </recommendedName>
</protein>
<name>A0A9W9ATP0_9AGAR</name>
<proteinExistence type="predicted"/>
<keyword evidence="1" id="KW-0732">Signal</keyword>
<evidence type="ECO:0000256" key="1">
    <source>
        <dbReference type="SAM" id="SignalP"/>
    </source>
</evidence>
<evidence type="ECO:0008006" key="4">
    <source>
        <dbReference type="Google" id="ProtNLM"/>
    </source>
</evidence>
<dbReference type="AlphaFoldDB" id="A0A9W9ATP0"/>
<evidence type="ECO:0000313" key="2">
    <source>
        <dbReference type="EMBL" id="KAJ4490307.1"/>
    </source>
</evidence>
<gene>
    <name evidence="2" type="ORF">J3R30DRAFT_65361</name>
</gene>
<dbReference type="Proteomes" id="UP001150266">
    <property type="component" value="Unassembled WGS sequence"/>
</dbReference>
<evidence type="ECO:0000313" key="3">
    <source>
        <dbReference type="Proteomes" id="UP001150266"/>
    </source>
</evidence>
<keyword evidence="3" id="KW-1185">Reference proteome</keyword>
<organism evidence="2 3">
    <name type="scientific">Lentinula aciculospora</name>
    <dbReference type="NCBI Taxonomy" id="153920"/>
    <lineage>
        <taxon>Eukaryota</taxon>
        <taxon>Fungi</taxon>
        <taxon>Dikarya</taxon>
        <taxon>Basidiomycota</taxon>
        <taxon>Agaricomycotina</taxon>
        <taxon>Agaricomycetes</taxon>
        <taxon>Agaricomycetidae</taxon>
        <taxon>Agaricales</taxon>
        <taxon>Marasmiineae</taxon>
        <taxon>Omphalotaceae</taxon>
        <taxon>Lentinula</taxon>
    </lineage>
</organism>
<feature type="signal peptide" evidence="1">
    <location>
        <begin position="1"/>
        <end position="32"/>
    </location>
</feature>
<comment type="caution">
    <text evidence="2">The sequence shown here is derived from an EMBL/GenBank/DDBJ whole genome shotgun (WGS) entry which is preliminary data.</text>
</comment>
<reference evidence="2" key="1">
    <citation type="submission" date="2022-08" db="EMBL/GenBank/DDBJ databases">
        <title>A Global Phylogenomic Analysis of the Shiitake Genus Lentinula.</title>
        <authorList>
            <consortium name="DOE Joint Genome Institute"/>
            <person name="Sierra-Patev S."/>
            <person name="Min B."/>
            <person name="Naranjo-Ortiz M."/>
            <person name="Looney B."/>
            <person name="Konkel Z."/>
            <person name="Slot J.C."/>
            <person name="Sakamoto Y."/>
            <person name="Steenwyk J.L."/>
            <person name="Rokas A."/>
            <person name="Carro J."/>
            <person name="Camarero S."/>
            <person name="Ferreira P."/>
            <person name="Molpeceres G."/>
            <person name="Ruiz-Duenas F.J."/>
            <person name="Serrano A."/>
            <person name="Henrissat B."/>
            <person name="Drula E."/>
            <person name="Hughes K.W."/>
            <person name="Mata J.L."/>
            <person name="Ishikawa N.K."/>
            <person name="Vargas-Isla R."/>
            <person name="Ushijima S."/>
            <person name="Smith C.A."/>
            <person name="Ahrendt S."/>
            <person name="Andreopoulos W."/>
            <person name="He G."/>
            <person name="Labutti K."/>
            <person name="Lipzen A."/>
            <person name="Ng V."/>
            <person name="Riley R."/>
            <person name="Sandor L."/>
            <person name="Barry K."/>
            <person name="Martinez A.T."/>
            <person name="Xiao Y."/>
            <person name="Gibbons J.G."/>
            <person name="Terashima K."/>
            <person name="Grigoriev I.V."/>
            <person name="Hibbett D.S."/>
        </authorList>
    </citation>
    <scope>NUCLEOTIDE SEQUENCE</scope>
    <source>
        <strain evidence="2">JLM2183</strain>
    </source>
</reference>
<accession>A0A9W9ATP0</accession>
<dbReference type="EMBL" id="JAOTPV010000001">
    <property type="protein sequence ID" value="KAJ4490307.1"/>
    <property type="molecule type" value="Genomic_DNA"/>
</dbReference>